<comment type="caution">
    <text evidence="1">The sequence shown here is derived from an EMBL/GenBank/DDBJ whole genome shotgun (WGS) entry which is preliminary data.</text>
</comment>
<sequence length="242" mass="28308">MKKLALLKLQLKSQSFNSGKKTAAVFYYRTDDASVRPYLKRFTKQYNKLQNFFQVTPPPLEIRFVYTRAEMSLHWGRLAPRWLSGMVDNDNQYLIYIYSPLVIAILTTEQQSIIMPTIVHETAHAFVTALNERCFYWINEGICQRLEGKKASDSPVTKKNWHWFTAHNGLTDPDLSWREMVNHDGYAIAHRLAAFILKTRGKRAILQLIKIRRVPDTAIMQKMERIMGQPLPLFLTRFEKTL</sequence>
<dbReference type="AlphaFoldDB" id="A0A1F5SIK6"/>
<evidence type="ECO:0008006" key="3">
    <source>
        <dbReference type="Google" id="ProtNLM"/>
    </source>
</evidence>
<reference evidence="1 2" key="1">
    <citation type="journal article" date="2016" name="Nat. Commun.">
        <title>Thousands of microbial genomes shed light on interconnected biogeochemical processes in an aquifer system.</title>
        <authorList>
            <person name="Anantharaman K."/>
            <person name="Brown C.T."/>
            <person name="Hug L.A."/>
            <person name="Sharon I."/>
            <person name="Castelle C.J."/>
            <person name="Probst A.J."/>
            <person name="Thomas B.C."/>
            <person name="Singh A."/>
            <person name="Wilkins M.J."/>
            <person name="Karaoz U."/>
            <person name="Brodie E.L."/>
            <person name="Williams K.H."/>
            <person name="Hubbard S.S."/>
            <person name="Banfield J.F."/>
        </authorList>
    </citation>
    <scope>NUCLEOTIDE SEQUENCE [LARGE SCALE GENOMIC DNA]</scope>
</reference>
<evidence type="ECO:0000313" key="2">
    <source>
        <dbReference type="Proteomes" id="UP000178925"/>
    </source>
</evidence>
<protein>
    <recommendedName>
        <fullName evidence="3">DUF1570 domain-containing protein</fullName>
    </recommendedName>
</protein>
<accession>A0A1F5SIK6</accession>
<evidence type="ECO:0000313" key="1">
    <source>
        <dbReference type="EMBL" id="OGF26510.1"/>
    </source>
</evidence>
<gene>
    <name evidence="1" type="ORF">A2242_03800</name>
</gene>
<dbReference type="EMBL" id="MFGC01000045">
    <property type="protein sequence ID" value="OGF26510.1"/>
    <property type="molecule type" value="Genomic_DNA"/>
</dbReference>
<organism evidence="1 2">
    <name type="scientific">Candidatus Falkowbacteria bacterium RIFOXYA2_FULL_47_9</name>
    <dbReference type="NCBI Taxonomy" id="1797995"/>
    <lineage>
        <taxon>Bacteria</taxon>
        <taxon>Candidatus Falkowiibacteriota</taxon>
    </lineage>
</organism>
<dbReference type="Proteomes" id="UP000178925">
    <property type="component" value="Unassembled WGS sequence"/>
</dbReference>
<name>A0A1F5SIK6_9BACT</name>
<proteinExistence type="predicted"/>